<evidence type="ECO:0000313" key="1">
    <source>
        <dbReference type="EMBL" id="KAF9644040.1"/>
    </source>
</evidence>
<organism evidence="1 2">
    <name type="scientific">Thelephora ganbajun</name>
    <name type="common">Ganba fungus</name>
    <dbReference type="NCBI Taxonomy" id="370292"/>
    <lineage>
        <taxon>Eukaryota</taxon>
        <taxon>Fungi</taxon>
        <taxon>Dikarya</taxon>
        <taxon>Basidiomycota</taxon>
        <taxon>Agaricomycotina</taxon>
        <taxon>Agaricomycetes</taxon>
        <taxon>Thelephorales</taxon>
        <taxon>Thelephoraceae</taxon>
        <taxon>Thelephora</taxon>
    </lineage>
</organism>
<comment type="caution">
    <text evidence="1">The sequence shown here is derived from an EMBL/GenBank/DDBJ whole genome shotgun (WGS) entry which is preliminary data.</text>
</comment>
<accession>A0ACB6Z3V0</accession>
<reference evidence="1" key="1">
    <citation type="submission" date="2019-10" db="EMBL/GenBank/DDBJ databases">
        <authorList>
            <consortium name="DOE Joint Genome Institute"/>
            <person name="Kuo A."/>
            <person name="Miyauchi S."/>
            <person name="Kiss E."/>
            <person name="Drula E."/>
            <person name="Kohler A."/>
            <person name="Sanchez-Garcia M."/>
            <person name="Andreopoulos B."/>
            <person name="Barry K.W."/>
            <person name="Bonito G."/>
            <person name="Buee M."/>
            <person name="Carver A."/>
            <person name="Chen C."/>
            <person name="Cichocki N."/>
            <person name="Clum A."/>
            <person name="Culley D."/>
            <person name="Crous P.W."/>
            <person name="Fauchery L."/>
            <person name="Girlanda M."/>
            <person name="Hayes R."/>
            <person name="Keri Z."/>
            <person name="Labutti K."/>
            <person name="Lipzen A."/>
            <person name="Lombard V."/>
            <person name="Magnuson J."/>
            <person name="Maillard F."/>
            <person name="Morin E."/>
            <person name="Murat C."/>
            <person name="Nolan M."/>
            <person name="Ohm R."/>
            <person name="Pangilinan J."/>
            <person name="Pereira M."/>
            <person name="Perotto S."/>
            <person name="Peter M."/>
            <person name="Riley R."/>
            <person name="Sitrit Y."/>
            <person name="Stielow B."/>
            <person name="Szollosi G."/>
            <person name="Zifcakova L."/>
            <person name="Stursova M."/>
            <person name="Spatafora J.W."/>
            <person name="Tedersoo L."/>
            <person name="Vaario L.-M."/>
            <person name="Yamada A."/>
            <person name="Yan M."/>
            <person name="Wang P."/>
            <person name="Xu J."/>
            <person name="Bruns T."/>
            <person name="Baldrian P."/>
            <person name="Vilgalys R."/>
            <person name="Henrissat B."/>
            <person name="Grigoriev I.V."/>
            <person name="Hibbett D."/>
            <person name="Nagy L.G."/>
            <person name="Martin F.M."/>
        </authorList>
    </citation>
    <scope>NUCLEOTIDE SEQUENCE</scope>
    <source>
        <strain evidence="1">P2</strain>
    </source>
</reference>
<dbReference type="Proteomes" id="UP000886501">
    <property type="component" value="Unassembled WGS sequence"/>
</dbReference>
<keyword evidence="2" id="KW-1185">Reference proteome</keyword>
<evidence type="ECO:0000313" key="2">
    <source>
        <dbReference type="Proteomes" id="UP000886501"/>
    </source>
</evidence>
<gene>
    <name evidence="1" type="ORF">BDM02DRAFT_1241484</name>
</gene>
<dbReference type="EMBL" id="MU118165">
    <property type="protein sequence ID" value="KAF9644040.1"/>
    <property type="molecule type" value="Genomic_DNA"/>
</dbReference>
<sequence length="186" mass="20892">MSPAMATVTPTSIDLLRIQVTQSGSSMGSSRLVPLTKNGWTFGRVRHNQYDQLKLVIKLSCAWPVQPIGIARLWPRPLFLVGRYTSEQPQMSTRSPPSQTKPRFCDPNVNHTMCFSDLFGLGHLDKLRGPPSEKKPDRACGVIEEHFGLPKNVKPKRYLENFQTNIAYGQKLTSPVYRLSIVIVVS</sequence>
<protein>
    <submittedName>
        <fullName evidence="1">Uncharacterized protein</fullName>
    </submittedName>
</protein>
<name>A0ACB6Z3V0_THEGA</name>
<proteinExistence type="predicted"/>
<reference evidence="1" key="2">
    <citation type="journal article" date="2020" name="Nat. Commun.">
        <title>Large-scale genome sequencing of mycorrhizal fungi provides insights into the early evolution of symbiotic traits.</title>
        <authorList>
            <person name="Miyauchi S."/>
            <person name="Kiss E."/>
            <person name="Kuo A."/>
            <person name="Drula E."/>
            <person name="Kohler A."/>
            <person name="Sanchez-Garcia M."/>
            <person name="Morin E."/>
            <person name="Andreopoulos B."/>
            <person name="Barry K.W."/>
            <person name="Bonito G."/>
            <person name="Buee M."/>
            <person name="Carver A."/>
            <person name="Chen C."/>
            <person name="Cichocki N."/>
            <person name="Clum A."/>
            <person name="Culley D."/>
            <person name="Crous P.W."/>
            <person name="Fauchery L."/>
            <person name="Girlanda M."/>
            <person name="Hayes R.D."/>
            <person name="Keri Z."/>
            <person name="LaButti K."/>
            <person name="Lipzen A."/>
            <person name="Lombard V."/>
            <person name="Magnuson J."/>
            <person name="Maillard F."/>
            <person name="Murat C."/>
            <person name="Nolan M."/>
            <person name="Ohm R.A."/>
            <person name="Pangilinan J."/>
            <person name="Pereira M.F."/>
            <person name="Perotto S."/>
            <person name="Peter M."/>
            <person name="Pfister S."/>
            <person name="Riley R."/>
            <person name="Sitrit Y."/>
            <person name="Stielow J.B."/>
            <person name="Szollosi G."/>
            <person name="Zifcakova L."/>
            <person name="Stursova M."/>
            <person name="Spatafora J.W."/>
            <person name="Tedersoo L."/>
            <person name="Vaario L.M."/>
            <person name="Yamada A."/>
            <person name="Yan M."/>
            <person name="Wang P."/>
            <person name="Xu J."/>
            <person name="Bruns T."/>
            <person name="Baldrian P."/>
            <person name="Vilgalys R."/>
            <person name="Dunand C."/>
            <person name="Henrissat B."/>
            <person name="Grigoriev I.V."/>
            <person name="Hibbett D."/>
            <person name="Nagy L.G."/>
            <person name="Martin F.M."/>
        </authorList>
    </citation>
    <scope>NUCLEOTIDE SEQUENCE</scope>
    <source>
        <strain evidence="1">P2</strain>
    </source>
</reference>